<dbReference type="InterPro" id="IPR032675">
    <property type="entry name" value="LRR_dom_sf"/>
</dbReference>
<dbReference type="Proteomes" id="UP000603453">
    <property type="component" value="Unassembled WGS sequence"/>
</dbReference>
<evidence type="ECO:0000313" key="1">
    <source>
        <dbReference type="EMBL" id="KAG2195423.1"/>
    </source>
</evidence>
<evidence type="ECO:0008006" key="3">
    <source>
        <dbReference type="Google" id="ProtNLM"/>
    </source>
</evidence>
<protein>
    <recommendedName>
        <fullName evidence="3">F-box domain-containing protein</fullName>
    </recommendedName>
</protein>
<proteinExistence type="predicted"/>
<name>A0A8H7QMM2_9FUNG</name>
<dbReference type="OrthoDB" id="2259861at2759"/>
<dbReference type="AlphaFoldDB" id="A0A8H7QMM2"/>
<comment type="caution">
    <text evidence="1">The sequence shown here is derived from an EMBL/GenBank/DDBJ whole genome shotgun (WGS) entry which is preliminary data.</text>
</comment>
<keyword evidence="2" id="KW-1185">Reference proteome</keyword>
<accession>A0A8H7QMM2</accession>
<dbReference type="SUPFAM" id="SSF52047">
    <property type="entry name" value="RNI-like"/>
    <property type="match status" value="1"/>
</dbReference>
<gene>
    <name evidence="1" type="ORF">INT47_002862</name>
</gene>
<organism evidence="1 2">
    <name type="scientific">Mucor saturninus</name>
    <dbReference type="NCBI Taxonomy" id="64648"/>
    <lineage>
        <taxon>Eukaryota</taxon>
        <taxon>Fungi</taxon>
        <taxon>Fungi incertae sedis</taxon>
        <taxon>Mucoromycota</taxon>
        <taxon>Mucoromycotina</taxon>
        <taxon>Mucoromycetes</taxon>
        <taxon>Mucorales</taxon>
        <taxon>Mucorineae</taxon>
        <taxon>Mucoraceae</taxon>
        <taxon>Mucor</taxon>
    </lineage>
</organism>
<evidence type="ECO:0000313" key="2">
    <source>
        <dbReference type="Proteomes" id="UP000603453"/>
    </source>
</evidence>
<dbReference type="Gene3D" id="3.80.10.10">
    <property type="entry name" value="Ribonuclease Inhibitor"/>
    <property type="match status" value="1"/>
</dbReference>
<dbReference type="EMBL" id="JAEPRD010000171">
    <property type="protein sequence ID" value="KAG2195423.1"/>
    <property type="molecule type" value="Genomic_DNA"/>
</dbReference>
<sequence length="575" mass="66478">MKTFPYEVLRNIGTFLNQVEQKECSRVCHSWLAPFRALVFQKAVLLHLSQLQRYNEQAASLRRLTQSLHINVPLTDAMLLDFAKASPNVHTLTLFINLLNNLSIPKTLTVIRTYWLQTLTKIRMDGLLLPEVLPLLCHQLEDVTGDWRGFYDENRQIIPMPKLRILDIEDDYSANERMLSSRLLNSIRIAYPQLRKLSVGYFFVGTELEEEEEGEEGEGEYAPFPFVRSFHIMNCDELDDAYPSFRKSFKGLKEYSLVRSTPQDDEEIRLRAYADLAVDHPAIHTLKIDHCTKDPVGLFDVLPKFKDLRSLHLELTGETGVITKRYRINLSQLLLRLPRLKKLNIWGLAHIGVGESLEHYLCGTAGFFDAGCKEEDEYESPEMMSRVAPCVTYDSDVFVGDHPYFGNGEELMTEGLREVVVKKHFPENDRWPVYGRLNFSTSHMVPGFTCQLTSLHLTMATLRNPTFQWLALHCPMLQELFVLQSEPYPYFVVELGERLRTFEWSFDERYIKYGPPPLVTLNGSRYFRYISVTGYVQVETDSFQDTSFRIDIHHGPKLASLKICEHTLSINSIQE</sequence>
<reference evidence="1" key="1">
    <citation type="submission" date="2020-12" db="EMBL/GenBank/DDBJ databases">
        <title>Metabolic potential, ecology and presence of endohyphal bacteria is reflected in genomic diversity of Mucoromycotina.</title>
        <authorList>
            <person name="Muszewska A."/>
            <person name="Okrasinska A."/>
            <person name="Steczkiewicz K."/>
            <person name="Drgas O."/>
            <person name="Orlowska M."/>
            <person name="Perlinska-Lenart U."/>
            <person name="Aleksandrzak-Piekarczyk T."/>
            <person name="Szatraj K."/>
            <person name="Zielenkiewicz U."/>
            <person name="Pilsyk S."/>
            <person name="Malc E."/>
            <person name="Mieczkowski P."/>
            <person name="Kruszewska J.S."/>
            <person name="Biernat P."/>
            <person name="Pawlowska J."/>
        </authorList>
    </citation>
    <scope>NUCLEOTIDE SEQUENCE</scope>
    <source>
        <strain evidence="1">WA0000017839</strain>
    </source>
</reference>